<dbReference type="AlphaFoldDB" id="A0A133NZS6"/>
<dbReference type="GO" id="GO:0004496">
    <property type="term" value="F:mevalonate kinase activity"/>
    <property type="evidence" value="ECO:0007669"/>
    <property type="project" value="InterPro"/>
</dbReference>
<evidence type="ECO:0000256" key="9">
    <source>
        <dbReference type="ARBA" id="ARBA00029438"/>
    </source>
</evidence>
<organism evidence="12 13">
    <name type="scientific">Gardnerella vaginalis</name>
    <dbReference type="NCBI Taxonomy" id="2702"/>
    <lineage>
        <taxon>Bacteria</taxon>
        <taxon>Bacillati</taxon>
        <taxon>Actinomycetota</taxon>
        <taxon>Actinomycetes</taxon>
        <taxon>Bifidobacteriales</taxon>
        <taxon>Bifidobacteriaceae</taxon>
        <taxon>Gardnerella</taxon>
    </lineage>
</organism>
<evidence type="ECO:0000313" key="12">
    <source>
        <dbReference type="EMBL" id="KXA21777.1"/>
    </source>
</evidence>
<sequence length="414" mass="43722">MQTVLQSKYELADERNLSVKARSVSETADSMHKNQHHITYVTSADQTSTTFANASFINPTYAASVNSSFVNLSFANAASVNHCRTGYGETWAKVILFGEHSVVYGYSAVALPLKNLRMRATVHSCDYKSVLNPASIQNPASSQSFDSQITLSCLGFTGKLSKIPPRLSSIRTAIHAALEFVGWSGEPLQVATESDFPPERGLGSSAAAAGAVIRAILDYYDVRASADELFALTQSAERVAHGHPSGLDATATSASWPVRFQSGEFARMDITMRAWLVLADSGCKGMTRVTVEAIHSRLETNPVAVDAQLEELGALAVAAEDDLALGRAEDMGTRMIRAHQILADLGVSTSQLDALVRTACAHGALGAKLTGGGGGGCVIALADSEDSAHCVSAALRNAGACNTWIVNIGDSVIN</sequence>
<evidence type="ECO:0000256" key="2">
    <source>
        <dbReference type="ARBA" id="ARBA00022516"/>
    </source>
</evidence>
<evidence type="ECO:0000313" key="13">
    <source>
        <dbReference type="Proteomes" id="UP000070687"/>
    </source>
</evidence>
<dbReference type="GO" id="GO:0005829">
    <property type="term" value="C:cytosol"/>
    <property type="evidence" value="ECO:0007669"/>
    <property type="project" value="TreeGrafter"/>
</dbReference>
<dbReference type="Proteomes" id="UP000070687">
    <property type="component" value="Unassembled WGS sequence"/>
</dbReference>
<dbReference type="Gene3D" id="3.30.70.890">
    <property type="entry name" value="GHMP kinase, C-terminal domain"/>
    <property type="match status" value="1"/>
</dbReference>
<accession>A0A133NZS6</accession>
<keyword evidence="6" id="KW-0067">ATP-binding</keyword>
<protein>
    <submittedName>
        <fullName evidence="12">Mevalonate kinase</fullName>
    </submittedName>
</protein>
<dbReference type="InterPro" id="IPR013750">
    <property type="entry name" value="GHMP_kinase_C_dom"/>
</dbReference>
<keyword evidence="5 12" id="KW-0418">Kinase</keyword>
<proteinExistence type="predicted"/>
<dbReference type="Pfam" id="PF08544">
    <property type="entry name" value="GHMP_kinases_C"/>
    <property type="match status" value="1"/>
</dbReference>
<dbReference type="Pfam" id="PF00288">
    <property type="entry name" value="GHMP_kinases_N"/>
    <property type="match status" value="1"/>
</dbReference>
<evidence type="ECO:0000256" key="8">
    <source>
        <dbReference type="ARBA" id="ARBA00023098"/>
    </source>
</evidence>
<dbReference type="SUPFAM" id="SSF55060">
    <property type="entry name" value="GHMP Kinase, C-terminal domain"/>
    <property type="match status" value="1"/>
</dbReference>
<reference evidence="12 13" key="1">
    <citation type="submission" date="2016-01" db="EMBL/GenBank/DDBJ databases">
        <authorList>
            <person name="Oliw E.H."/>
        </authorList>
    </citation>
    <scope>NUCLEOTIDE SEQUENCE [LARGE SCALE GENOMIC DNA]</scope>
    <source>
        <strain evidence="12 13">PSS_7772B</strain>
    </source>
</reference>
<evidence type="ECO:0000256" key="4">
    <source>
        <dbReference type="ARBA" id="ARBA00022741"/>
    </source>
</evidence>
<gene>
    <name evidence="12" type="ORF">HMPREF3208_00464</name>
</gene>
<feature type="domain" description="GHMP kinase N-terminal" evidence="10">
    <location>
        <begin position="174"/>
        <end position="251"/>
    </location>
</feature>
<keyword evidence="7" id="KW-0460">Magnesium</keyword>
<feature type="domain" description="GHMP kinase C-terminal" evidence="11">
    <location>
        <begin position="326"/>
        <end position="399"/>
    </location>
</feature>
<evidence type="ECO:0000256" key="3">
    <source>
        <dbReference type="ARBA" id="ARBA00022679"/>
    </source>
</evidence>
<dbReference type="InterPro" id="IPR006205">
    <property type="entry name" value="Mev_gal_kin"/>
</dbReference>
<evidence type="ECO:0000259" key="10">
    <source>
        <dbReference type="Pfam" id="PF00288"/>
    </source>
</evidence>
<comment type="pathway">
    <text evidence="9">Isoprenoid biosynthesis; isopentenyl diphosphate biosynthesis via mevalonate pathway; isopentenyl diphosphate from (R)-mevalonate: step 1/3.</text>
</comment>
<keyword evidence="4" id="KW-0547">Nucleotide-binding</keyword>
<dbReference type="InterPro" id="IPR020568">
    <property type="entry name" value="Ribosomal_Su5_D2-typ_SF"/>
</dbReference>
<keyword evidence="1" id="KW-0963">Cytoplasm</keyword>
<dbReference type="NCBIfam" id="TIGR00549">
    <property type="entry name" value="mevalon_kin"/>
    <property type="match status" value="1"/>
</dbReference>
<dbReference type="UniPathway" id="UPA00057">
    <property type="reaction ID" value="UER00098"/>
</dbReference>
<dbReference type="InterPro" id="IPR014721">
    <property type="entry name" value="Ribsml_uS5_D2-typ_fold_subgr"/>
</dbReference>
<evidence type="ECO:0000256" key="1">
    <source>
        <dbReference type="ARBA" id="ARBA00022490"/>
    </source>
</evidence>
<keyword evidence="3" id="KW-0808">Transferase</keyword>
<dbReference type="Gene3D" id="3.30.230.10">
    <property type="match status" value="1"/>
</dbReference>
<dbReference type="SUPFAM" id="SSF54211">
    <property type="entry name" value="Ribosomal protein S5 domain 2-like"/>
    <property type="match status" value="1"/>
</dbReference>
<dbReference type="InterPro" id="IPR036554">
    <property type="entry name" value="GHMP_kinase_C_sf"/>
</dbReference>
<name>A0A133NZS6_GARVA</name>
<comment type="caution">
    <text evidence="12">The sequence shown here is derived from an EMBL/GenBank/DDBJ whole genome shotgun (WGS) entry which is preliminary data.</text>
</comment>
<dbReference type="PRINTS" id="PR00959">
    <property type="entry name" value="MEVGALKINASE"/>
</dbReference>
<keyword evidence="8" id="KW-0443">Lipid metabolism</keyword>
<dbReference type="PANTHER" id="PTHR43290:SF2">
    <property type="entry name" value="MEVALONATE KINASE"/>
    <property type="match status" value="1"/>
</dbReference>
<dbReference type="InterPro" id="IPR006204">
    <property type="entry name" value="GHMP_kinase_N_dom"/>
</dbReference>
<evidence type="ECO:0000259" key="11">
    <source>
        <dbReference type="Pfam" id="PF08544"/>
    </source>
</evidence>
<dbReference type="GO" id="GO:0005524">
    <property type="term" value="F:ATP binding"/>
    <property type="evidence" value="ECO:0007669"/>
    <property type="project" value="UniProtKB-KW"/>
</dbReference>
<dbReference type="PANTHER" id="PTHR43290">
    <property type="entry name" value="MEVALONATE KINASE"/>
    <property type="match status" value="1"/>
</dbReference>
<dbReference type="GO" id="GO:0019287">
    <property type="term" value="P:isopentenyl diphosphate biosynthetic process, mevalonate pathway"/>
    <property type="evidence" value="ECO:0007669"/>
    <property type="project" value="UniProtKB-UniPathway"/>
</dbReference>
<evidence type="ECO:0000256" key="7">
    <source>
        <dbReference type="ARBA" id="ARBA00022842"/>
    </source>
</evidence>
<evidence type="ECO:0000256" key="6">
    <source>
        <dbReference type="ARBA" id="ARBA00022840"/>
    </source>
</evidence>
<dbReference type="EMBL" id="LRQB01000026">
    <property type="protein sequence ID" value="KXA21777.1"/>
    <property type="molecule type" value="Genomic_DNA"/>
</dbReference>
<keyword evidence="2" id="KW-0444">Lipid biosynthesis</keyword>
<dbReference type="PATRIC" id="fig|2702.100.peg.443"/>
<evidence type="ECO:0000256" key="5">
    <source>
        <dbReference type="ARBA" id="ARBA00022777"/>
    </source>
</evidence>